<dbReference type="Proteomes" id="UP000813385">
    <property type="component" value="Unassembled WGS sequence"/>
</dbReference>
<feature type="compositionally biased region" description="Basic and acidic residues" evidence="1">
    <location>
        <begin position="122"/>
        <end position="132"/>
    </location>
</feature>
<evidence type="ECO:0000313" key="2">
    <source>
        <dbReference type="EMBL" id="KAH7376923.1"/>
    </source>
</evidence>
<comment type="caution">
    <text evidence="2">The sequence shown here is derived from an EMBL/GenBank/DDBJ whole genome shotgun (WGS) entry which is preliminary data.</text>
</comment>
<organism evidence="2 3">
    <name type="scientific">Plectosphaerella cucumerina</name>
    <dbReference type="NCBI Taxonomy" id="40658"/>
    <lineage>
        <taxon>Eukaryota</taxon>
        <taxon>Fungi</taxon>
        <taxon>Dikarya</taxon>
        <taxon>Ascomycota</taxon>
        <taxon>Pezizomycotina</taxon>
        <taxon>Sordariomycetes</taxon>
        <taxon>Hypocreomycetidae</taxon>
        <taxon>Glomerellales</taxon>
        <taxon>Plectosphaerellaceae</taxon>
        <taxon>Plectosphaerella</taxon>
    </lineage>
</organism>
<dbReference type="OrthoDB" id="5521299at2759"/>
<keyword evidence="3" id="KW-1185">Reference proteome</keyword>
<evidence type="ECO:0000313" key="3">
    <source>
        <dbReference type="Proteomes" id="UP000813385"/>
    </source>
</evidence>
<reference evidence="2" key="1">
    <citation type="journal article" date="2021" name="Nat. Commun.">
        <title>Genetic determinants of endophytism in the Arabidopsis root mycobiome.</title>
        <authorList>
            <person name="Mesny F."/>
            <person name="Miyauchi S."/>
            <person name="Thiergart T."/>
            <person name="Pickel B."/>
            <person name="Atanasova L."/>
            <person name="Karlsson M."/>
            <person name="Huettel B."/>
            <person name="Barry K.W."/>
            <person name="Haridas S."/>
            <person name="Chen C."/>
            <person name="Bauer D."/>
            <person name="Andreopoulos W."/>
            <person name="Pangilinan J."/>
            <person name="LaButti K."/>
            <person name="Riley R."/>
            <person name="Lipzen A."/>
            <person name="Clum A."/>
            <person name="Drula E."/>
            <person name="Henrissat B."/>
            <person name="Kohler A."/>
            <person name="Grigoriev I.V."/>
            <person name="Martin F.M."/>
            <person name="Hacquard S."/>
        </authorList>
    </citation>
    <scope>NUCLEOTIDE SEQUENCE</scope>
    <source>
        <strain evidence="2">MPI-CAGE-AT-0016</strain>
    </source>
</reference>
<protein>
    <submittedName>
        <fullName evidence="2">Uncharacterized protein</fullName>
    </submittedName>
</protein>
<sequence>MQPRLELALPVDPRHLYRHLIREASYLPGICRPFVNTRIRAGFVRSKEAIYQGRRKQPPPTGLDDPQTKAIHHGLRQLRGLRAVNLGDTMRIDRLMHHVFGRSGKRRRELLVPLLRPPTPRDSAELQKHLEQQKAGPPVDSNGKQLPMRRPDGWDKTKVLKHVQSQIKHQSTTSPSVWMRIGNQTPHNPQRELIKLPPVDHFGKPINERRVRKAMERWWKAAATKLAPPVEKSEWERLRAAAAGELPEHDWKFAPRRPIARSLEAPTPAVTSEWDWKPLVDRSASFIGRPVIRQQWRLTGKRETGPFEPHKQKREGLRARALQRTYDRIWNATPYVEEDPETLATKAIHWGSIRGLQTQLPVATAADARIFAGEVVKTTPRLGPKLMRFSNAVPQASIK</sequence>
<dbReference type="EMBL" id="JAGPXD010000001">
    <property type="protein sequence ID" value="KAH7376923.1"/>
    <property type="molecule type" value="Genomic_DNA"/>
</dbReference>
<gene>
    <name evidence="2" type="ORF">B0T11DRAFT_315100</name>
</gene>
<dbReference type="AlphaFoldDB" id="A0A8K0XAD3"/>
<name>A0A8K0XAD3_9PEZI</name>
<accession>A0A8K0XAD3</accession>
<feature type="region of interest" description="Disordered" evidence="1">
    <location>
        <begin position="115"/>
        <end position="153"/>
    </location>
</feature>
<evidence type="ECO:0000256" key="1">
    <source>
        <dbReference type="SAM" id="MobiDB-lite"/>
    </source>
</evidence>
<proteinExistence type="predicted"/>